<evidence type="ECO:0000256" key="5">
    <source>
        <dbReference type="ARBA" id="ARBA00046349"/>
    </source>
</evidence>
<sequence>MNSSLGPGLGAHPNNKFQIELNLYKYQAHLCVLASNCDELVYVKMVEALCAKHQIHVIKVDDKYQGEWVGLCKMDREGKPCKDNGKESQAKDVIEEYFKCKK</sequence>
<proteinExistence type="inferred from homology"/>
<protein>
    <recommendedName>
        <fullName evidence="6">40S ribosomal protein S12</fullName>
    </recommendedName>
</protein>
<evidence type="ECO:0000259" key="7">
    <source>
        <dbReference type="Pfam" id="PF01248"/>
    </source>
</evidence>
<comment type="caution">
    <text evidence="8">The sequence shown here is derived from an EMBL/GenBank/DDBJ whole genome shotgun (WGS) entry which is preliminary data.</text>
</comment>
<name>A0A811Y6I6_NYCPR</name>
<comment type="function">
    <text evidence="4">Part of the small subunit (SSU) processome, first precursor of the small eukaryotic ribosomal subunit. During the assembly of the SSU processome in the nucleolus, many ribosome biogenesis factors, an RNA chaperone and ribosomal proteins associate with the nascent pre-rRNA and work in concert to generate RNA folding, modifications, rearrangements and cleavage as well as targeted degradation of pre-ribosomal RNA by the RNA exosome. Subunit of the 40S ribosomal complex.</text>
</comment>
<dbReference type="PANTHER" id="PTHR11843">
    <property type="entry name" value="40S RIBOSOMAL PROTEIN S12"/>
    <property type="match status" value="1"/>
</dbReference>
<accession>A0A811Y6I6</accession>
<dbReference type="Pfam" id="PF01248">
    <property type="entry name" value="Ribosomal_L7Ae"/>
    <property type="match status" value="1"/>
</dbReference>
<keyword evidence="9" id="KW-1185">Reference proteome</keyword>
<dbReference type="InterPro" id="IPR029064">
    <property type="entry name" value="Ribosomal_eL30-like_sf"/>
</dbReference>
<keyword evidence="2 6" id="KW-0689">Ribosomal protein</keyword>
<dbReference type="InterPro" id="IPR004038">
    <property type="entry name" value="Ribosomal_eL8/eL30/eS12/Gad45"/>
</dbReference>
<evidence type="ECO:0000256" key="2">
    <source>
        <dbReference type="ARBA" id="ARBA00022980"/>
    </source>
</evidence>
<dbReference type="GO" id="GO:1990904">
    <property type="term" value="C:ribonucleoprotein complex"/>
    <property type="evidence" value="ECO:0007669"/>
    <property type="project" value="UniProtKB-KW"/>
</dbReference>
<comment type="subunit">
    <text evidence="5">Part of the small subunit (SSU) processome, composed of more than 70 proteins and the RNA chaperone small nucleolar RNA (snoRNA) U3. Subunit of the 40S ribosomal complex.</text>
</comment>
<dbReference type="GO" id="GO:0003735">
    <property type="term" value="F:structural constituent of ribosome"/>
    <property type="evidence" value="ECO:0007669"/>
    <property type="project" value="InterPro"/>
</dbReference>
<dbReference type="GO" id="GO:0006412">
    <property type="term" value="P:translation"/>
    <property type="evidence" value="ECO:0007669"/>
    <property type="project" value="InterPro"/>
</dbReference>
<evidence type="ECO:0000313" key="9">
    <source>
        <dbReference type="Proteomes" id="UP000645828"/>
    </source>
</evidence>
<dbReference type="Gene3D" id="3.30.1330.30">
    <property type="match status" value="1"/>
</dbReference>
<dbReference type="EMBL" id="CAJHUB010000661">
    <property type="protein sequence ID" value="CAD7671156.1"/>
    <property type="molecule type" value="Genomic_DNA"/>
</dbReference>
<evidence type="ECO:0000256" key="1">
    <source>
        <dbReference type="ARBA" id="ARBA00005824"/>
    </source>
</evidence>
<dbReference type="Proteomes" id="UP000645828">
    <property type="component" value="Unassembled WGS sequence"/>
</dbReference>
<evidence type="ECO:0000313" key="8">
    <source>
        <dbReference type="EMBL" id="CAD7671156.1"/>
    </source>
</evidence>
<dbReference type="AlphaFoldDB" id="A0A811Y6I6"/>
<dbReference type="PRINTS" id="PR00972">
    <property type="entry name" value="RIBSOMALS12E"/>
</dbReference>
<reference evidence="8" key="1">
    <citation type="submission" date="2020-12" db="EMBL/GenBank/DDBJ databases">
        <authorList>
            <consortium name="Molecular Ecology Group"/>
        </authorList>
    </citation>
    <scope>NUCLEOTIDE SEQUENCE</scope>
    <source>
        <strain evidence="8">TBG_1078</strain>
    </source>
</reference>
<comment type="similarity">
    <text evidence="1 6">Belongs to the eukaryotic ribosomal protein eS12 family.</text>
</comment>
<evidence type="ECO:0000256" key="6">
    <source>
        <dbReference type="RuleBase" id="RU000670"/>
    </source>
</evidence>
<feature type="domain" description="Ribosomal protein eL8/eL30/eS12/Gadd45" evidence="7">
    <location>
        <begin position="25"/>
        <end position="87"/>
    </location>
</feature>
<gene>
    <name evidence="8" type="ORF">NYPRO_LOCUS3951</name>
</gene>
<keyword evidence="3 6" id="KW-0687">Ribonucleoprotein</keyword>
<organism evidence="8 9">
    <name type="scientific">Nyctereutes procyonoides</name>
    <name type="common">Raccoon dog</name>
    <name type="synonym">Canis procyonoides</name>
    <dbReference type="NCBI Taxonomy" id="34880"/>
    <lineage>
        <taxon>Eukaryota</taxon>
        <taxon>Metazoa</taxon>
        <taxon>Chordata</taxon>
        <taxon>Craniata</taxon>
        <taxon>Vertebrata</taxon>
        <taxon>Euteleostomi</taxon>
        <taxon>Mammalia</taxon>
        <taxon>Eutheria</taxon>
        <taxon>Laurasiatheria</taxon>
        <taxon>Carnivora</taxon>
        <taxon>Caniformia</taxon>
        <taxon>Canidae</taxon>
        <taxon>Nyctereutes</taxon>
    </lineage>
</organism>
<evidence type="ECO:0000256" key="4">
    <source>
        <dbReference type="ARBA" id="ARBA00045472"/>
    </source>
</evidence>
<dbReference type="InterPro" id="IPR000530">
    <property type="entry name" value="Ribosomal_eS12"/>
</dbReference>
<dbReference type="SUPFAM" id="SSF55315">
    <property type="entry name" value="L30e-like"/>
    <property type="match status" value="1"/>
</dbReference>
<evidence type="ECO:0000256" key="3">
    <source>
        <dbReference type="ARBA" id="ARBA00023274"/>
    </source>
</evidence>
<dbReference type="GO" id="GO:0005840">
    <property type="term" value="C:ribosome"/>
    <property type="evidence" value="ECO:0007669"/>
    <property type="project" value="UniProtKB-KW"/>
</dbReference>